<protein>
    <recommendedName>
        <fullName evidence="2">Type II secretion system protein H</fullName>
    </recommendedName>
    <alternativeName>
        <fullName evidence="10">General secretion pathway protein H</fullName>
    </alternativeName>
</protein>
<dbReference type="InterPro" id="IPR012902">
    <property type="entry name" value="N_methyl_site"/>
</dbReference>
<dbReference type="PROSITE" id="PS00409">
    <property type="entry name" value="PROKAR_NTER_METHYL"/>
    <property type="match status" value="1"/>
</dbReference>
<keyword evidence="4" id="KW-0488">Methylation</keyword>
<dbReference type="GO" id="GO:0015628">
    <property type="term" value="P:protein secretion by the type II secretion system"/>
    <property type="evidence" value="ECO:0007669"/>
    <property type="project" value="InterPro"/>
</dbReference>
<evidence type="ECO:0000256" key="3">
    <source>
        <dbReference type="ARBA" id="ARBA00022475"/>
    </source>
</evidence>
<evidence type="ECO:0000259" key="13">
    <source>
        <dbReference type="Pfam" id="PF12019"/>
    </source>
</evidence>
<dbReference type="Pfam" id="PF07963">
    <property type="entry name" value="N_methyl"/>
    <property type="match status" value="1"/>
</dbReference>
<dbReference type="RefSeq" id="WP_052892788.1">
    <property type="nucleotide sequence ID" value="NZ_CP011568.3"/>
</dbReference>
<dbReference type="GO" id="GO:0015627">
    <property type="term" value="C:type II protein secretion system complex"/>
    <property type="evidence" value="ECO:0007669"/>
    <property type="project" value="InterPro"/>
</dbReference>
<dbReference type="SUPFAM" id="SSF54523">
    <property type="entry name" value="Pili subunits"/>
    <property type="match status" value="1"/>
</dbReference>
<evidence type="ECO:0000256" key="4">
    <source>
        <dbReference type="ARBA" id="ARBA00022481"/>
    </source>
</evidence>
<evidence type="ECO:0000256" key="11">
    <source>
        <dbReference type="SAM" id="MobiDB-lite"/>
    </source>
</evidence>
<dbReference type="InterPro" id="IPR045584">
    <property type="entry name" value="Pilin-like"/>
</dbReference>
<proteinExistence type="inferred from homology"/>
<dbReference type="Gene3D" id="3.55.40.10">
    <property type="entry name" value="minor pseudopilin epsh domain"/>
    <property type="match status" value="1"/>
</dbReference>
<keyword evidence="7 12" id="KW-1133">Transmembrane helix</keyword>
<reference evidence="15" key="1">
    <citation type="submission" date="2015-06" db="EMBL/GenBank/DDBJ databases">
        <authorList>
            <person name="Hoefler B.C."/>
            <person name="Straight P.D."/>
        </authorList>
    </citation>
    <scope>NUCLEOTIDE SEQUENCE [LARGE SCALE GENOMIC DNA]</scope>
    <source>
        <strain evidence="15">DSM 25325</strain>
    </source>
</reference>
<organism evidence="14 15">
    <name type="scientific">Pandoraea thiooxydans</name>
    <dbReference type="NCBI Taxonomy" id="445709"/>
    <lineage>
        <taxon>Bacteria</taxon>
        <taxon>Pseudomonadati</taxon>
        <taxon>Pseudomonadota</taxon>
        <taxon>Betaproteobacteria</taxon>
        <taxon>Burkholderiales</taxon>
        <taxon>Burkholderiaceae</taxon>
        <taxon>Pandoraea</taxon>
    </lineage>
</organism>
<feature type="domain" description="General secretion pathway GspH" evidence="13">
    <location>
        <begin position="50"/>
        <end position="167"/>
    </location>
</feature>
<dbReference type="KEGG" id="ptx:ABW99_20470"/>
<dbReference type="GO" id="GO:0005886">
    <property type="term" value="C:plasma membrane"/>
    <property type="evidence" value="ECO:0007669"/>
    <property type="project" value="UniProtKB-SubCell"/>
</dbReference>
<dbReference type="InterPro" id="IPR022346">
    <property type="entry name" value="T2SS_GspH"/>
</dbReference>
<accession>A0A0U4ECM6</accession>
<dbReference type="Pfam" id="PF12019">
    <property type="entry name" value="GspH"/>
    <property type="match status" value="1"/>
</dbReference>
<dbReference type="Proteomes" id="UP000036700">
    <property type="component" value="Chromosome"/>
</dbReference>
<keyword evidence="8 12" id="KW-0472">Membrane</keyword>
<evidence type="ECO:0000256" key="12">
    <source>
        <dbReference type="SAM" id="Phobius"/>
    </source>
</evidence>
<evidence type="ECO:0000256" key="9">
    <source>
        <dbReference type="ARBA" id="ARBA00025772"/>
    </source>
</evidence>
<keyword evidence="6 12" id="KW-0812">Transmembrane</keyword>
<comment type="similarity">
    <text evidence="9">Belongs to the GSP H family.</text>
</comment>
<comment type="subcellular location">
    <subcellularLocation>
        <location evidence="1">Cell inner membrane</location>
        <topology evidence="1">Single-pass membrane protein</topology>
    </subcellularLocation>
</comment>
<dbReference type="AlphaFoldDB" id="A0A0U4ECM6"/>
<evidence type="ECO:0000256" key="5">
    <source>
        <dbReference type="ARBA" id="ARBA00022519"/>
    </source>
</evidence>
<feature type="region of interest" description="Disordered" evidence="11">
    <location>
        <begin position="174"/>
        <end position="193"/>
    </location>
</feature>
<feature type="transmembrane region" description="Helical" evidence="12">
    <location>
        <begin position="12"/>
        <end position="34"/>
    </location>
</feature>
<evidence type="ECO:0000313" key="15">
    <source>
        <dbReference type="Proteomes" id="UP000036700"/>
    </source>
</evidence>
<evidence type="ECO:0000313" key="14">
    <source>
        <dbReference type="EMBL" id="ALX34836.1"/>
    </source>
</evidence>
<evidence type="ECO:0000256" key="7">
    <source>
        <dbReference type="ARBA" id="ARBA00022989"/>
    </source>
</evidence>
<evidence type="ECO:0000256" key="6">
    <source>
        <dbReference type="ARBA" id="ARBA00022692"/>
    </source>
</evidence>
<keyword evidence="5" id="KW-0997">Cell inner membrane</keyword>
<evidence type="ECO:0000256" key="2">
    <source>
        <dbReference type="ARBA" id="ARBA00021549"/>
    </source>
</evidence>
<evidence type="ECO:0000256" key="10">
    <source>
        <dbReference type="ARBA" id="ARBA00030775"/>
    </source>
</evidence>
<evidence type="ECO:0000256" key="8">
    <source>
        <dbReference type="ARBA" id="ARBA00023136"/>
    </source>
</evidence>
<dbReference type="EMBL" id="CP011568">
    <property type="protein sequence ID" value="ALX34836.1"/>
    <property type="molecule type" value="Genomic_DNA"/>
</dbReference>
<dbReference type="NCBIfam" id="TIGR02532">
    <property type="entry name" value="IV_pilin_GFxxxE"/>
    <property type="match status" value="1"/>
</dbReference>
<evidence type="ECO:0000256" key="1">
    <source>
        <dbReference type="ARBA" id="ARBA00004377"/>
    </source>
</evidence>
<keyword evidence="15" id="KW-1185">Reference proteome</keyword>
<name>A0A0U4ECM6_9BURK</name>
<keyword evidence="3" id="KW-1003">Cell membrane</keyword>
<dbReference type="STRING" id="445709.ABW99_20470"/>
<gene>
    <name evidence="14" type="ORF">ABW99_20470</name>
</gene>
<sequence>MRNAWWRAIPRASGVTLVELLIVLAIVGSLALAVTPSLQGVMGRLALRSAARDFLATLHHARAAALARQARVVVAPLDGADWSSGWITFVDSNLNNRHDLGEAILIRQLALRGGIVATSRQSGGEAMPFIAYAANGYTRAGRWNWLSGTVTFRQGDEARAIVVNALGRARLTDAAPASPPVAPATSTDRLRAS</sequence>